<gene>
    <name evidence="6" type="ORF">CfE428DRAFT_5768</name>
</gene>
<sequence length="193" mass="21367">MNVGTATLCLAALAVCCVACRRDMGHQAYHRPLDKSSFFPDGMSARRLPAHTVARGQLQEDELFYTGHIDGKAVDLFPMPVTREMIERGQQRFDIYCAVCHGRTGQGNGMVVRRGFPAPPSYDLDRLRAAPAGHFVEVITNGYGLMYSYASRVEPADRWAIAAYIRVLQISRTAALKDAPPDERAKLQQEVAP</sequence>
<keyword evidence="7" id="KW-1185">Reference proteome</keyword>
<evidence type="ECO:0000259" key="5">
    <source>
        <dbReference type="PROSITE" id="PS51007"/>
    </source>
</evidence>
<keyword evidence="2 4" id="KW-0479">Metal-binding</keyword>
<organism evidence="6 7">
    <name type="scientific">Chthoniobacter flavus Ellin428</name>
    <dbReference type="NCBI Taxonomy" id="497964"/>
    <lineage>
        <taxon>Bacteria</taxon>
        <taxon>Pseudomonadati</taxon>
        <taxon>Verrucomicrobiota</taxon>
        <taxon>Spartobacteria</taxon>
        <taxon>Chthoniobacterales</taxon>
        <taxon>Chthoniobacteraceae</taxon>
        <taxon>Chthoniobacter</taxon>
    </lineage>
</organism>
<accession>B4DA28</accession>
<evidence type="ECO:0000256" key="2">
    <source>
        <dbReference type="ARBA" id="ARBA00022723"/>
    </source>
</evidence>
<dbReference type="PANTHER" id="PTHR40394:SF2">
    <property type="entry name" value="QUINOL:CYTOCHROME C OXIDOREDUCTASE MEMBRANE PROTEIN"/>
    <property type="match status" value="1"/>
</dbReference>
<dbReference type="GO" id="GO:0020037">
    <property type="term" value="F:heme binding"/>
    <property type="evidence" value="ECO:0007669"/>
    <property type="project" value="InterPro"/>
</dbReference>
<dbReference type="InterPro" id="IPR036909">
    <property type="entry name" value="Cyt_c-like_dom_sf"/>
</dbReference>
<dbReference type="AlphaFoldDB" id="B4DA28"/>
<evidence type="ECO:0000313" key="7">
    <source>
        <dbReference type="Proteomes" id="UP000005824"/>
    </source>
</evidence>
<dbReference type="GO" id="GO:0009055">
    <property type="term" value="F:electron transfer activity"/>
    <property type="evidence" value="ECO:0007669"/>
    <property type="project" value="InterPro"/>
</dbReference>
<evidence type="ECO:0000313" key="6">
    <source>
        <dbReference type="EMBL" id="EDY16655.1"/>
    </source>
</evidence>
<dbReference type="PANTHER" id="PTHR40394">
    <property type="entry name" value="LIPOPROTEIN-RELATED"/>
    <property type="match status" value="1"/>
</dbReference>
<dbReference type="InterPro" id="IPR009056">
    <property type="entry name" value="Cyt_c-like_dom"/>
</dbReference>
<dbReference type="Proteomes" id="UP000005824">
    <property type="component" value="Unassembled WGS sequence"/>
</dbReference>
<dbReference type="STRING" id="497964.CfE428DRAFT_5768"/>
<keyword evidence="1 4" id="KW-0349">Heme</keyword>
<reference evidence="6 7" key="1">
    <citation type="journal article" date="2011" name="J. Bacteriol.">
        <title>Genome sequence of Chthoniobacter flavus Ellin428, an aerobic heterotrophic soil bacterium.</title>
        <authorList>
            <person name="Kant R."/>
            <person name="van Passel M.W."/>
            <person name="Palva A."/>
            <person name="Lucas S."/>
            <person name="Lapidus A."/>
            <person name="Glavina Del Rio T."/>
            <person name="Dalin E."/>
            <person name="Tice H."/>
            <person name="Bruce D."/>
            <person name="Goodwin L."/>
            <person name="Pitluck S."/>
            <person name="Larimer F.W."/>
            <person name="Land M.L."/>
            <person name="Hauser L."/>
            <person name="Sangwan P."/>
            <person name="de Vos W.M."/>
            <person name="Janssen P.H."/>
            <person name="Smidt H."/>
        </authorList>
    </citation>
    <scope>NUCLEOTIDE SEQUENCE [LARGE SCALE GENOMIC DNA]</scope>
    <source>
        <strain evidence="6 7">Ellin428</strain>
    </source>
</reference>
<dbReference type="SUPFAM" id="SSF46626">
    <property type="entry name" value="Cytochrome c"/>
    <property type="match status" value="1"/>
</dbReference>
<dbReference type="EMBL" id="ABVL01000029">
    <property type="protein sequence ID" value="EDY16655.1"/>
    <property type="molecule type" value="Genomic_DNA"/>
</dbReference>
<evidence type="ECO:0000256" key="1">
    <source>
        <dbReference type="ARBA" id="ARBA00022617"/>
    </source>
</evidence>
<dbReference type="PROSITE" id="PS51007">
    <property type="entry name" value="CYTC"/>
    <property type="match status" value="1"/>
</dbReference>
<protein>
    <recommendedName>
        <fullName evidence="5">Cytochrome c domain-containing protein</fullName>
    </recommendedName>
</protein>
<dbReference type="InParanoid" id="B4DA28"/>
<feature type="domain" description="Cytochrome c" evidence="5">
    <location>
        <begin position="84"/>
        <end position="169"/>
    </location>
</feature>
<dbReference type="Gene3D" id="1.10.760.10">
    <property type="entry name" value="Cytochrome c-like domain"/>
    <property type="match status" value="1"/>
</dbReference>
<name>B4DA28_9BACT</name>
<dbReference type="eggNOG" id="COG2010">
    <property type="taxonomic scope" value="Bacteria"/>
</dbReference>
<proteinExistence type="predicted"/>
<evidence type="ECO:0000256" key="3">
    <source>
        <dbReference type="ARBA" id="ARBA00023004"/>
    </source>
</evidence>
<dbReference type="Pfam" id="PF13442">
    <property type="entry name" value="Cytochrome_CBB3"/>
    <property type="match status" value="1"/>
</dbReference>
<dbReference type="GO" id="GO:0046872">
    <property type="term" value="F:metal ion binding"/>
    <property type="evidence" value="ECO:0007669"/>
    <property type="project" value="UniProtKB-KW"/>
</dbReference>
<evidence type="ECO:0000256" key="4">
    <source>
        <dbReference type="PROSITE-ProRule" id="PRU00433"/>
    </source>
</evidence>
<keyword evidence="3 4" id="KW-0408">Iron</keyword>
<dbReference type="RefSeq" id="WP_006983089.1">
    <property type="nucleotide sequence ID" value="NZ_ABVL01000029.1"/>
</dbReference>
<comment type="caution">
    <text evidence="6">The sequence shown here is derived from an EMBL/GenBank/DDBJ whole genome shotgun (WGS) entry which is preliminary data.</text>
</comment>